<keyword evidence="1" id="KW-0175">Coiled coil</keyword>
<reference evidence="3 4" key="1">
    <citation type="submission" date="2016-04" db="EMBL/GenBank/DDBJ databases">
        <authorList>
            <person name="Evans L.H."/>
            <person name="Alamgir A."/>
            <person name="Owens N."/>
            <person name="Weber N.D."/>
            <person name="Virtaneva K."/>
            <person name="Barbian K."/>
            <person name="Babar A."/>
            <person name="Rosenke K."/>
        </authorList>
    </citation>
    <scope>NUCLEOTIDE SEQUENCE [LARGE SCALE GENOMIC DNA]</scope>
    <source>
        <strain evidence="3 4">CCM 8644</strain>
    </source>
</reference>
<feature type="coiled-coil region" evidence="1">
    <location>
        <begin position="116"/>
        <end position="171"/>
    </location>
</feature>
<evidence type="ECO:0000256" key="2">
    <source>
        <dbReference type="SAM" id="Phobius"/>
    </source>
</evidence>
<reference evidence="3 4" key="2">
    <citation type="submission" date="2016-06" db="EMBL/GenBank/DDBJ databases">
        <title>Pedobacter psychrophilus sp. nov., isolated from Antarctic fragmentary rock.</title>
        <authorList>
            <person name="Svec P."/>
        </authorList>
    </citation>
    <scope>NUCLEOTIDE SEQUENCE [LARGE SCALE GENOMIC DNA]</scope>
    <source>
        <strain evidence="3 4">CCM 8644</strain>
    </source>
</reference>
<evidence type="ECO:0008006" key="5">
    <source>
        <dbReference type="Google" id="ProtNLM"/>
    </source>
</evidence>
<dbReference type="RefSeq" id="WP_082911425.1">
    <property type="nucleotide sequence ID" value="NZ_LWHJ01000028.1"/>
</dbReference>
<keyword evidence="2" id="KW-0472">Membrane</keyword>
<comment type="caution">
    <text evidence="3">The sequence shown here is derived from an EMBL/GenBank/DDBJ whole genome shotgun (WGS) entry which is preliminary data.</text>
</comment>
<protein>
    <recommendedName>
        <fullName evidence="5">Anti-sigma factor</fullName>
    </recommendedName>
</protein>
<keyword evidence="4" id="KW-1185">Reference proteome</keyword>
<gene>
    <name evidence="3" type="ORF">A5893_11560</name>
</gene>
<feature type="transmembrane region" description="Helical" evidence="2">
    <location>
        <begin position="52"/>
        <end position="70"/>
    </location>
</feature>
<dbReference type="STRING" id="1826909.A5893_11560"/>
<organism evidence="3 4">
    <name type="scientific">Pedobacter psychrophilus</name>
    <dbReference type="NCBI Taxonomy" id="1826909"/>
    <lineage>
        <taxon>Bacteria</taxon>
        <taxon>Pseudomonadati</taxon>
        <taxon>Bacteroidota</taxon>
        <taxon>Sphingobacteriia</taxon>
        <taxon>Sphingobacteriales</taxon>
        <taxon>Sphingobacteriaceae</taxon>
        <taxon>Pedobacter</taxon>
    </lineage>
</organism>
<dbReference type="Proteomes" id="UP000078459">
    <property type="component" value="Unassembled WGS sequence"/>
</dbReference>
<keyword evidence="2" id="KW-0812">Transmembrane</keyword>
<sequence>MSEKLENFIKSNKSVFENYDAPAGLWDKLDKQLDENCKAQEKIVFRIKFYNFSRIAAVFIVVLAFGFLWGKYQKEESTKLENINPVYAAKEVQFSSLIANKRTELKDLKKIDPQLYQTFKNEQIKLEEEYKSLQEELITTPNQDRIVKAMIRNLQSQIDLLNQQLNITKEVKQFKATENETAI</sequence>
<name>A0A179DEG9_9SPHI</name>
<keyword evidence="2" id="KW-1133">Transmembrane helix</keyword>
<evidence type="ECO:0000313" key="4">
    <source>
        <dbReference type="Proteomes" id="UP000078459"/>
    </source>
</evidence>
<accession>A0A179DEG9</accession>
<evidence type="ECO:0000256" key="1">
    <source>
        <dbReference type="SAM" id="Coils"/>
    </source>
</evidence>
<proteinExistence type="predicted"/>
<evidence type="ECO:0000313" key="3">
    <source>
        <dbReference type="EMBL" id="OAQ39294.1"/>
    </source>
</evidence>
<dbReference type="OrthoDB" id="1120747at2"/>
<dbReference type="EMBL" id="LWHJ01000028">
    <property type="protein sequence ID" value="OAQ39294.1"/>
    <property type="molecule type" value="Genomic_DNA"/>
</dbReference>
<dbReference type="AlphaFoldDB" id="A0A179DEG9"/>